<dbReference type="RefSeq" id="WP_109954382.1">
    <property type="nucleotide sequence ID" value="NZ_CP029551.1"/>
</dbReference>
<dbReference type="KEGG" id="meti:DK427_25110"/>
<name>A0A2U8W145_9HYPH</name>
<proteinExistence type="predicted"/>
<dbReference type="OrthoDB" id="9809513at2"/>
<evidence type="ECO:0000313" key="2">
    <source>
        <dbReference type="Proteomes" id="UP000246058"/>
    </source>
</evidence>
<organism evidence="1 2">
    <name type="scientific">Methylobacterium radiodurans</name>
    <dbReference type="NCBI Taxonomy" id="2202828"/>
    <lineage>
        <taxon>Bacteria</taxon>
        <taxon>Pseudomonadati</taxon>
        <taxon>Pseudomonadota</taxon>
        <taxon>Alphaproteobacteria</taxon>
        <taxon>Hyphomicrobiales</taxon>
        <taxon>Methylobacteriaceae</taxon>
        <taxon>Methylobacterium</taxon>
    </lineage>
</organism>
<protein>
    <submittedName>
        <fullName evidence="1">Uncharacterized protein</fullName>
    </submittedName>
</protein>
<reference evidence="1 2" key="1">
    <citation type="submission" date="2018-05" db="EMBL/GenBank/DDBJ databases">
        <title>Complete Genome Sequence of Methylobacterium sp. 17Sr1-43.</title>
        <authorList>
            <person name="Srinivasan S."/>
        </authorList>
    </citation>
    <scope>NUCLEOTIDE SEQUENCE [LARGE SCALE GENOMIC DNA]</scope>
    <source>
        <strain evidence="1 2">17Sr1-43</strain>
    </source>
</reference>
<keyword evidence="2" id="KW-1185">Reference proteome</keyword>
<sequence length="85" mass="9104">MLNSTHTAAPIEADVDEKRVALSYVSEAFAEGCLDGLDADCMAQAALFAAFQELVTTYGEEATARYAEGFPERIRGGAFTTALQH</sequence>
<dbReference type="EMBL" id="CP029551">
    <property type="protein sequence ID" value="AWN39230.1"/>
    <property type="molecule type" value="Genomic_DNA"/>
</dbReference>
<dbReference type="AlphaFoldDB" id="A0A2U8W145"/>
<gene>
    <name evidence="1" type="ORF">DK427_25110</name>
</gene>
<dbReference type="Proteomes" id="UP000246058">
    <property type="component" value="Chromosome"/>
</dbReference>
<evidence type="ECO:0000313" key="1">
    <source>
        <dbReference type="EMBL" id="AWN39230.1"/>
    </source>
</evidence>
<accession>A0A2U8W145</accession>